<feature type="domain" description="Methyltransferase small" evidence="3">
    <location>
        <begin position="29"/>
        <end position="194"/>
    </location>
</feature>
<keyword evidence="5" id="KW-1185">Reference proteome</keyword>
<dbReference type="EMBL" id="JAAIIF010000009">
    <property type="protein sequence ID" value="NMM96510.1"/>
    <property type="molecule type" value="Genomic_DNA"/>
</dbReference>
<dbReference type="InterPro" id="IPR007848">
    <property type="entry name" value="Small_mtfrase_dom"/>
</dbReference>
<evidence type="ECO:0000313" key="5">
    <source>
        <dbReference type="Proteomes" id="UP000529710"/>
    </source>
</evidence>
<keyword evidence="2" id="KW-0808">Transferase</keyword>
<organism evidence="4 5">
    <name type="scientific">Bifidobacterium erythrocebi</name>
    <dbReference type="NCBI Taxonomy" id="2675325"/>
    <lineage>
        <taxon>Bacteria</taxon>
        <taxon>Bacillati</taxon>
        <taxon>Actinomycetota</taxon>
        <taxon>Actinomycetes</taxon>
        <taxon>Bifidobacteriales</taxon>
        <taxon>Bifidobacteriaceae</taxon>
        <taxon>Bifidobacterium</taxon>
    </lineage>
</organism>
<keyword evidence="1 4" id="KW-0489">Methyltransferase</keyword>
<dbReference type="Gene3D" id="3.40.50.150">
    <property type="entry name" value="Vaccinia Virus protein VP39"/>
    <property type="match status" value="1"/>
</dbReference>
<dbReference type="PANTHER" id="PTHR47816:SF4">
    <property type="entry name" value="RIBOSOMAL RNA SMALL SUBUNIT METHYLTRANSFERASE C"/>
    <property type="match status" value="1"/>
</dbReference>
<dbReference type="InterPro" id="IPR046977">
    <property type="entry name" value="RsmC/RlmG"/>
</dbReference>
<evidence type="ECO:0000256" key="2">
    <source>
        <dbReference type="ARBA" id="ARBA00022679"/>
    </source>
</evidence>
<dbReference type="Pfam" id="PF05175">
    <property type="entry name" value="MTS"/>
    <property type="match status" value="1"/>
</dbReference>
<evidence type="ECO:0000313" key="4">
    <source>
        <dbReference type="EMBL" id="NMM96510.1"/>
    </source>
</evidence>
<dbReference type="SUPFAM" id="SSF53335">
    <property type="entry name" value="S-adenosyl-L-methionine-dependent methyltransferases"/>
    <property type="match status" value="1"/>
</dbReference>
<reference evidence="4 5" key="1">
    <citation type="submission" date="2020-02" db="EMBL/GenBank/DDBJ databases">
        <title>Characterization of phylogenetic diversity of novel bifidobacterial species isolated in Czech ZOOs.</title>
        <authorList>
            <person name="Lugli G.A."/>
            <person name="Vera N.B."/>
            <person name="Ventura M."/>
        </authorList>
    </citation>
    <scope>NUCLEOTIDE SEQUENCE [LARGE SCALE GENOMIC DNA]</scope>
    <source>
        <strain evidence="4 5">DSM 109960</strain>
    </source>
</reference>
<dbReference type="InterPro" id="IPR029063">
    <property type="entry name" value="SAM-dependent_MTases_sf"/>
</dbReference>
<name>A0A7Y0HTS4_9BIFI</name>
<accession>A0A7Y0HTS4</accession>
<protein>
    <submittedName>
        <fullName evidence="4">16S RNA methylase RsmC</fullName>
    </submittedName>
</protein>
<dbReference type="GO" id="GO:0032259">
    <property type="term" value="P:methylation"/>
    <property type="evidence" value="ECO:0007669"/>
    <property type="project" value="UniProtKB-KW"/>
</dbReference>
<evidence type="ECO:0000259" key="3">
    <source>
        <dbReference type="Pfam" id="PF05175"/>
    </source>
</evidence>
<dbReference type="GO" id="GO:0008757">
    <property type="term" value="F:S-adenosylmethionine-dependent methyltransferase activity"/>
    <property type="evidence" value="ECO:0007669"/>
    <property type="project" value="InterPro"/>
</dbReference>
<dbReference type="PANTHER" id="PTHR47816">
    <property type="entry name" value="RIBOSOMAL RNA SMALL SUBUNIT METHYLTRANSFERASE C"/>
    <property type="match status" value="1"/>
</dbReference>
<sequence length="211" mass="23004">MAEQYFSADPSSKDVRRTLHVQLRGADVEVEVSNGVFSGSRLDLGTSVLLKQVPEPPEQGNLLDLGCGWGPIALSLAMASPQANVWALDVNERALELTAINAKRNGCANVRTVRTDADALPVDPKAVDPDMTFDVIWSNPPIRIGKEALHTLLMNWLPRLSDNGRAYLVVQKNLGADSLINWLADELGEGYKVSKYHSAKGFRVIEVSRAA</sequence>
<gene>
    <name evidence="4" type="ORF">G1C98_1246</name>
</gene>
<dbReference type="RefSeq" id="WP_169080370.1">
    <property type="nucleotide sequence ID" value="NZ_JAAIIF010000009.1"/>
</dbReference>
<comment type="caution">
    <text evidence="4">The sequence shown here is derived from an EMBL/GenBank/DDBJ whole genome shotgun (WGS) entry which is preliminary data.</text>
</comment>
<dbReference type="AlphaFoldDB" id="A0A7Y0HTS4"/>
<evidence type="ECO:0000256" key="1">
    <source>
        <dbReference type="ARBA" id="ARBA00022603"/>
    </source>
</evidence>
<dbReference type="CDD" id="cd02440">
    <property type="entry name" value="AdoMet_MTases"/>
    <property type="match status" value="1"/>
</dbReference>
<dbReference type="Proteomes" id="UP000529710">
    <property type="component" value="Unassembled WGS sequence"/>
</dbReference>
<proteinExistence type="predicted"/>